<accession>A0ABW8IC17</accession>
<proteinExistence type="inferred from homology"/>
<feature type="transmembrane region" description="Helical" evidence="8">
    <location>
        <begin position="422"/>
        <end position="444"/>
    </location>
</feature>
<feature type="transmembrane region" description="Helical" evidence="8">
    <location>
        <begin position="241"/>
        <end position="261"/>
    </location>
</feature>
<feature type="transmembrane region" description="Helical" evidence="8">
    <location>
        <begin position="267"/>
        <end position="286"/>
    </location>
</feature>
<feature type="transmembrane region" description="Helical" evidence="8">
    <location>
        <begin position="36"/>
        <end position="54"/>
    </location>
</feature>
<evidence type="ECO:0000256" key="3">
    <source>
        <dbReference type="ARBA" id="ARBA00022475"/>
    </source>
</evidence>
<dbReference type="Pfam" id="PF02040">
    <property type="entry name" value="ArsB"/>
    <property type="match status" value="1"/>
</dbReference>
<feature type="transmembrane region" description="Helical" evidence="8">
    <location>
        <begin position="183"/>
        <end position="202"/>
    </location>
</feature>
<comment type="subcellular location">
    <subcellularLocation>
        <location evidence="1">Cell membrane</location>
        <topology evidence="1">Multi-pass membrane protein</topology>
    </subcellularLocation>
</comment>
<evidence type="ECO:0000256" key="1">
    <source>
        <dbReference type="ARBA" id="ARBA00004651"/>
    </source>
</evidence>
<sequence length="449" mass="51155">MLDSHFLFMCITFFVVMIMLRRPLGIIEIISSSMGAAIVLLLGIVPLSDLIHVFDVVRGATLTILSTTIMALVLDSIGFFKWIAFNIIIRSKRSGKLLFIYILLLCFLMTMFFNDESSILITTPIIIYIMKLLKMKQRQAFPYFISGALIAITASSPIAVSSISNLISLKIIGFSLNSYIEMMFVPSLLGIVLIAFLLYIYFKKDIPNRTPFLHLKWHYTSHAIILDHPLKRESADEKIDWPLFKSCIWIVILTRIGFFTLSPFGVPLEWIGLSGALLLLLIRWHRTKMGMLDVFKKIPWHILLFAFNVYVLVYGLKNVGLTHLIAWHLEAFVTDHSFHISMVIGLFFTLLSNTVNSLPAVMIGSLSITEMGMDQQTIQFTYLTSMIGMNIGALLTPIGALSTLLWMFLLKKHSVNITWGQYMKVTFVIIPIGLFTSLFFLYIWNTFLF</sequence>
<evidence type="ECO:0000256" key="7">
    <source>
        <dbReference type="ARBA" id="ARBA00023136"/>
    </source>
</evidence>
<protein>
    <submittedName>
        <fullName evidence="9">ArsB/NhaD family transporter</fullName>
    </submittedName>
</protein>
<keyword evidence="7 8" id="KW-0472">Membrane</keyword>
<organism evidence="9 10">
    <name type="scientific">Bacillus lumedeiriae</name>
    <dbReference type="NCBI Taxonomy" id="3058829"/>
    <lineage>
        <taxon>Bacteria</taxon>
        <taxon>Bacillati</taxon>
        <taxon>Bacillota</taxon>
        <taxon>Bacilli</taxon>
        <taxon>Bacillales</taxon>
        <taxon>Bacillaceae</taxon>
        <taxon>Bacillus</taxon>
    </lineage>
</organism>
<dbReference type="EMBL" id="JAUIYO010000008">
    <property type="protein sequence ID" value="MFK2826234.1"/>
    <property type="molecule type" value="Genomic_DNA"/>
</dbReference>
<keyword evidence="10" id="KW-1185">Reference proteome</keyword>
<dbReference type="PANTHER" id="PTHR43302">
    <property type="entry name" value="TRANSPORTER ARSB-RELATED"/>
    <property type="match status" value="1"/>
</dbReference>
<dbReference type="Proteomes" id="UP001619911">
    <property type="component" value="Unassembled WGS sequence"/>
</dbReference>
<keyword evidence="4 8" id="KW-0812">Transmembrane</keyword>
<keyword evidence="5" id="KW-0059">Arsenical resistance</keyword>
<name>A0ABW8IC17_9BACI</name>
<dbReference type="PRINTS" id="PR00758">
    <property type="entry name" value="ARSENICPUMP"/>
</dbReference>
<feature type="transmembrane region" description="Helical" evidence="8">
    <location>
        <begin position="387"/>
        <end position="410"/>
    </location>
</feature>
<evidence type="ECO:0000256" key="5">
    <source>
        <dbReference type="ARBA" id="ARBA00022849"/>
    </source>
</evidence>
<feature type="transmembrane region" description="Helical" evidence="8">
    <location>
        <begin position="6"/>
        <end position="24"/>
    </location>
</feature>
<evidence type="ECO:0000256" key="4">
    <source>
        <dbReference type="ARBA" id="ARBA00022692"/>
    </source>
</evidence>
<dbReference type="RefSeq" id="WP_404317301.1">
    <property type="nucleotide sequence ID" value="NZ_JAUIYO010000008.1"/>
</dbReference>
<evidence type="ECO:0000313" key="9">
    <source>
        <dbReference type="EMBL" id="MFK2826234.1"/>
    </source>
</evidence>
<dbReference type="InterPro" id="IPR000802">
    <property type="entry name" value="Arsenical_pump_ArsB"/>
</dbReference>
<comment type="caution">
    <text evidence="9">The sequence shown here is derived from an EMBL/GenBank/DDBJ whole genome shotgun (WGS) entry which is preliminary data.</text>
</comment>
<feature type="transmembrane region" description="Helical" evidence="8">
    <location>
        <begin position="95"/>
        <end position="112"/>
    </location>
</feature>
<feature type="transmembrane region" description="Helical" evidence="8">
    <location>
        <begin position="298"/>
        <end position="316"/>
    </location>
</feature>
<comment type="similarity">
    <text evidence="2">Belongs to the ArsB family.</text>
</comment>
<evidence type="ECO:0000256" key="8">
    <source>
        <dbReference type="SAM" id="Phobius"/>
    </source>
</evidence>
<keyword evidence="3" id="KW-1003">Cell membrane</keyword>
<feature type="transmembrane region" description="Helical" evidence="8">
    <location>
        <begin position="60"/>
        <end position="83"/>
    </location>
</feature>
<keyword evidence="6 8" id="KW-1133">Transmembrane helix</keyword>
<feature type="transmembrane region" description="Helical" evidence="8">
    <location>
        <begin position="140"/>
        <end position="163"/>
    </location>
</feature>
<evidence type="ECO:0000256" key="2">
    <source>
        <dbReference type="ARBA" id="ARBA00006433"/>
    </source>
</evidence>
<feature type="transmembrane region" description="Helical" evidence="8">
    <location>
        <begin position="118"/>
        <end position="133"/>
    </location>
</feature>
<feature type="transmembrane region" description="Helical" evidence="8">
    <location>
        <begin position="336"/>
        <end position="366"/>
    </location>
</feature>
<evidence type="ECO:0000256" key="6">
    <source>
        <dbReference type="ARBA" id="ARBA00022989"/>
    </source>
</evidence>
<evidence type="ECO:0000313" key="10">
    <source>
        <dbReference type="Proteomes" id="UP001619911"/>
    </source>
</evidence>
<gene>
    <name evidence="9" type="ORF">QYG89_11215</name>
</gene>
<reference evidence="9 10" key="1">
    <citation type="submission" date="2023-07" db="EMBL/GenBank/DDBJ databases">
        <title>Bacillus lucianemedeirus sp. nov, a new species isolated from an immunobiological production facility.</title>
        <authorList>
            <person name="Costa L.V."/>
            <person name="Miranda R.V.S.L."/>
            <person name="Brandao M.L.L."/>
            <person name="Reis C.M.F."/>
            <person name="Frazao A.M."/>
            <person name="Cruz F.V."/>
            <person name="Baio P.V.P."/>
            <person name="Veras J.F.C."/>
            <person name="Ramos J.N."/>
            <person name="Vieira V."/>
        </authorList>
    </citation>
    <scope>NUCLEOTIDE SEQUENCE [LARGE SCALE GENOMIC DNA]</scope>
    <source>
        <strain evidence="9 10">B190/17</strain>
    </source>
</reference>
<dbReference type="PANTHER" id="PTHR43302:SF6">
    <property type="entry name" value="ARSENICAL PUMP MEMBRANE PROTEIN-RELATED"/>
    <property type="match status" value="1"/>
</dbReference>